<dbReference type="GO" id="GO:0003700">
    <property type="term" value="F:DNA-binding transcription factor activity"/>
    <property type="evidence" value="ECO:0007669"/>
    <property type="project" value="InterPro"/>
</dbReference>
<dbReference type="InterPro" id="IPR000847">
    <property type="entry name" value="LysR_HTH_N"/>
</dbReference>
<keyword evidence="7" id="KW-1185">Reference proteome</keyword>
<dbReference type="GO" id="GO:0003677">
    <property type="term" value="F:DNA binding"/>
    <property type="evidence" value="ECO:0007669"/>
    <property type="project" value="UniProtKB-KW"/>
</dbReference>
<proteinExistence type="inferred from homology"/>
<keyword evidence="3 6" id="KW-0238">DNA-binding</keyword>
<evidence type="ECO:0000256" key="4">
    <source>
        <dbReference type="ARBA" id="ARBA00023163"/>
    </source>
</evidence>
<comment type="caution">
    <text evidence="6">The sequence shown here is derived from an EMBL/GenBank/DDBJ whole genome shotgun (WGS) entry which is preliminary data.</text>
</comment>
<keyword evidence="2" id="KW-0805">Transcription regulation</keyword>
<organism evidence="6 7">
    <name type="scientific">Cupriavidus plantarum</name>
    <dbReference type="NCBI Taxonomy" id="942865"/>
    <lineage>
        <taxon>Bacteria</taxon>
        <taxon>Pseudomonadati</taxon>
        <taxon>Pseudomonadota</taxon>
        <taxon>Betaproteobacteria</taxon>
        <taxon>Burkholderiales</taxon>
        <taxon>Burkholderiaceae</taxon>
        <taxon>Cupriavidus</taxon>
    </lineage>
</organism>
<evidence type="ECO:0000313" key="6">
    <source>
        <dbReference type="EMBL" id="PWK35243.1"/>
    </source>
</evidence>
<dbReference type="Pfam" id="PF00126">
    <property type="entry name" value="HTH_1"/>
    <property type="match status" value="1"/>
</dbReference>
<dbReference type="PROSITE" id="PS50931">
    <property type="entry name" value="HTH_LYSR"/>
    <property type="match status" value="1"/>
</dbReference>
<evidence type="ECO:0000256" key="2">
    <source>
        <dbReference type="ARBA" id="ARBA00023015"/>
    </source>
</evidence>
<evidence type="ECO:0000256" key="1">
    <source>
        <dbReference type="ARBA" id="ARBA00009437"/>
    </source>
</evidence>
<dbReference type="Pfam" id="PF03466">
    <property type="entry name" value="LysR_substrate"/>
    <property type="match status" value="1"/>
</dbReference>
<dbReference type="SUPFAM" id="SSF53850">
    <property type="entry name" value="Periplasmic binding protein-like II"/>
    <property type="match status" value="1"/>
</dbReference>
<dbReference type="InterPro" id="IPR036388">
    <property type="entry name" value="WH-like_DNA-bd_sf"/>
</dbReference>
<dbReference type="InterPro" id="IPR005119">
    <property type="entry name" value="LysR_subst-bd"/>
</dbReference>
<dbReference type="InterPro" id="IPR036390">
    <property type="entry name" value="WH_DNA-bd_sf"/>
</dbReference>
<dbReference type="AlphaFoldDB" id="A0A316EWD0"/>
<dbReference type="FunFam" id="1.10.10.10:FF:000001">
    <property type="entry name" value="LysR family transcriptional regulator"/>
    <property type="match status" value="1"/>
</dbReference>
<evidence type="ECO:0000256" key="3">
    <source>
        <dbReference type="ARBA" id="ARBA00023125"/>
    </source>
</evidence>
<sequence length="321" mass="35065">MTRTMNRTITLRHLRCFAEVAESGSFTTAATRLFVTQSALTATIQQFEEAVGLKLFDRNTRRVAMTPEAVRFKAEADKILREFDAAISDLEAIAQSQKGHVRIAAAASAIYQFLVQSIVTFRAQYPAVSFTLRDAGAQQVEQLVVDGELDFAIASRYKGFDELDYVPLLSDTFGIVCRRDHPLARESGPLKWSDLPAEGFVAFTQDTGIGTILRTQGPAWPGFENCQFAISSSTSLLAVLTEGGGFSIVPALAGKVAGFETLAFRELEGPVLTREVCLITRRLRSLSPTAQRLLRVLLQTIHAQRLPEGVVAAAIDAPQTV</sequence>
<dbReference type="EMBL" id="QGGT01000002">
    <property type="protein sequence ID" value="PWK35243.1"/>
    <property type="molecule type" value="Genomic_DNA"/>
</dbReference>
<name>A0A316EWD0_9BURK</name>
<gene>
    <name evidence="6" type="ORF">C7419_102521</name>
</gene>
<dbReference type="Gene3D" id="3.40.190.290">
    <property type="match status" value="1"/>
</dbReference>
<dbReference type="InterPro" id="IPR050950">
    <property type="entry name" value="HTH-type_LysR_regulators"/>
</dbReference>
<evidence type="ECO:0000313" key="7">
    <source>
        <dbReference type="Proteomes" id="UP000245754"/>
    </source>
</evidence>
<feature type="domain" description="HTH lysR-type" evidence="5">
    <location>
        <begin position="9"/>
        <end position="66"/>
    </location>
</feature>
<dbReference type="SUPFAM" id="SSF46785">
    <property type="entry name" value="Winged helix' DNA-binding domain"/>
    <property type="match status" value="1"/>
</dbReference>
<dbReference type="PANTHER" id="PTHR30419:SF8">
    <property type="entry name" value="NITROGEN ASSIMILATION TRANSCRIPTIONAL ACTIVATOR-RELATED"/>
    <property type="match status" value="1"/>
</dbReference>
<protein>
    <submittedName>
        <fullName evidence="6">DNA-binding transcriptional LysR family regulator</fullName>
    </submittedName>
</protein>
<dbReference type="PRINTS" id="PR00039">
    <property type="entry name" value="HTHLYSR"/>
</dbReference>
<dbReference type="GO" id="GO:0005829">
    <property type="term" value="C:cytosol"/>
    <property type="evidence" value="ECO:0007669"/>
    <property type="project" value="TreeGrafter"/>
</dbReference>
<keyword evidence="4" id="KW-0804">Transcription</keyword>
<dbReference type="PANTHER" id="PTHR30419">
    <property type="entry name" value="HTH-TYPE TRANSCRIPTIONAL REGULATOR YBHD"/>
    <property type="match status" value="1"/>
</dbReference>
<dbReference type="Proteomes" id="UP000245754">
    <property type="component" value="Unassembled WGS sequence"/>
</dbReference>
<evidence type="ECO:0000259" key="5">
    <source>
        <dbReference type="PROSITE" id="PS50931"/>
    </source>
</evidence>
<reference evidence="6 7" key="1">
    <citation type="submission" date="2018-05" db="EMBL/GenBank/DDBJ databases">
        <title>Genomic Encyclopedia of Type Strains, Phase IV (KMG-V): Genome sequencing to study the core and pangenomes of soil and plant-associated prokaryotes.</title>
        <authorList>
            <person name="Whitman W."/>
        </authorList>
    </citation>
    <scope>NUCLEOTIDE SEQUENCE [LARGE SCALE GENOMIC DNA]</scope>
    <source>
        <strain evidence="6 7">SLV-132</strain>
    </source>
</reference>
<accession>A0A316EWD0</accession>
<comment type="similarity">
    <text evidence="1">Belongs to the LysR transcriptional regulatory family.</text>
</comment>
<dbReference type="Gene3D" id="1.10.10.10">
    <property type="entry name" value="Winged helix-like DNA-binding domain superfamily/Winged helix DNA-binding domain"/>
    <property type="match status" value="1"/>
</dbReference>